<sequence>MIVYLEKVAPERNMRRFYRVSIAPTLLGEWALIREWGRIGSLRGQRIEEWFGGPAGAADALARLVAAKRRKGYEG</sequence>
<protein>
    <submittedName>
        <fullName evidence="2">WGR domain protein</fullName>
    </submittedName>
</protein>
<accession>F2J1X2</accession>
<organism evidence="2 3">
    <name type="scientific">Polymorphum gilvum (strain LMG 25793 / CGMCC 1.9160 / SL003B-26A1)</name>
    <dbReference type="NCBI Taxonomy" id="991905"/>
    <lineage>
        <taxon>Bacteria</taxon>
        <taxon>Pseudomonadati</taxon>
        <taxon>Pseudomonadota</taxon>
        <taxon>Alphaproteobacteria</taxon>
        <taxon>Rhodobacterales</taxon>
        <taxon>Paracoccaceae</taxon>
        <taxon>Polymorphum</taxon>
    </lineage>
</organism>
<dbReference type="STRING" id="991905.SL003B_3611"/>
<reference evidence="2 3" key="1">
    <citation type="journal article" date="2011" name="J. Bacteriol.">
        <title>Complete genome sequence of Polymorphum gilvum SL003B-26A1T, a crude oil-degrading bacterium from oil-polluted saline soil.</title>
        <authorList>
            <person name="Li S.G."/>
            <person name="Tang Y.Q."/>
            <person name="Nie Y."/>
            <person name="Cai M."/>
            <person name="Wu X.L."/>
        </authorList>
    </citation>
    <scope>NUCLEOTIDE SEQUENCE [LARGE SCALE GENOMIC DNA]</scope>
    <source>
        <strain evidence="3">LMG 25793 / CGMCC 1.9160 / SL003B-26A1</strain>
    </source>
</reference>
<keyword evidence="3" id="KW-1185">Reference proteome</keyword>
<dbReference type="Proteomes" id="UP000008130">
    <property type="component" value="Chromosome"/>
</dbReference>
<dbReference type="EMBL" id="CP002568">
    <property type="protein sequence ID" value="ADZ72033.1"/>
    <property type="molecule type" value="Genomic_DNA"/>
</dbReference>
<dbReference type="CDD" id="cd07996">
    <property type="entry name" value="WGR_MMR_like"/>
    <property type="match status" value="1"/>
</dbReference>
<dbReference type="RefSeq" id="WP_013654342.1">
    <property type="nucleotide sequence ID" value="NC_015259.1"/>
</dbReference>
<dbReference type="PROSITE" id="PS51977">
    <property type="entry name" value="WGR"/>
    <property type="match status" value="1"/>
</dbReference>
<dbReference type="HOGENOM" id="CLU_155888_0_0_5"/>
<dbReference type="SUPFAM" id="SSF142921">
    <property type="entry name" value="WGR domain-like"/>
    <property type="match status" value="1"/>
</dbReference>
<dbReference type="InterPro" id="IPR036930">
    <property type="entry name" value="WGR_dom_sf"/>
</dbReference>
<feature type="domain" description="WGR" evidence="1">
    <location>
        <begin position="1"/>
        <end position="75"/>
    </location>
</feature>
<gene>
    <name evidence="2" type="ordered locus">SL003B_3611</name>
</gene>
<proteinExistence type="predicted"/>
<dbReference type="Gene3D" id="2.20.140.10">
    <property type="entry name" value="WGR domain"/>
    <property type="match status" value="1"/>
</dbReference>
<dbReference type="KEGG" id="pgv:SL003B_3611"/>
<dbReference type="InterPro" id="IPR049809">
    <property type="entry name" value="YehF/YfeS-like_WGR"/>
</dbReference>
<dbReference type="SMART" id="SM00773">
    <property type="entry name" value="WGR"/>
    <property type="match status" value="1"/>
</dbReference>
<name>F2J1X2_POLGS</name>
<dbReference type="InterPro" id="IPR008893">
    <property type="entry name" value="WGR_domain"/>
</dbReference>
<dbReference type="AlphaFoldDB" id="F2J1X2"/>
<evidence type="ECO:0000313" key="2">
    <source>
        <dbReference type="EMBL" id="ADZ72033.1"/>
    </source>
</evidence>
<dbReference type="Pfam" id="PF05406">
    <property type="entry name" value="WGR"/>
    <property type="match status" value="1"/>
</dbReference>
<dbReference type="eggNOG" id="COG3831">
    <property type="taxonomic scope" value="Bacteria"/>
</dbReference>
<evidence type="ECO:0000313" key="3">
    <source>
        <dbReference type="Proteomes" id="UP000008130"/>
    </source>
</evidence>
<dbReference type="PATRIC" id="fig|991905.3.peg.3727"/>
<evidence type="ECO:0000259" key="1">
    <source>
        <dbReference type="PROSITE" id="PS51977"/>
    </source>
</evidence>